<comment type="caution">
    <text evidence="4">The sequence shown here is derived from an EMBL/GenBank/DDBJ whole genome shotgun (WGS) entry which is preliminary data.</text>
</comment>
<evidence type="ECO:0000313" key="5">
    <source>
        <dbReference type="Proteomes" id="UP001310594"/>
    </source>
</evidence>
<evidence type="ECO:0000256" key="1">
    <source>
        <dbReference type="ARBA" id="ARBA00022729"/>
    </source>
</evidence>
<reference evidence="4" key="1">
    <citation type="submission" date="2023-08" db="EMBL/GenBank/DDBJ databases">
        <title>Black Yeasts Isolated from many extreme environments.</title>
        <authorList>
            <person name="Coleine C."/>
            <person name="Stajich J.E."/>
            <person name="Selbmann L."/>
        </authorList>
    </citation>
    <scope>NUCLEOTIDE SEQUENCE</scope>
    <source>
        <strain evidence="4">CCFEE 5810</strain>
    </source>
</reference>
<dbReference type="Proteomes" id="UP001310594">
    <property type="component" value="Unassembled WGS sequence"/>
</dbReference>
<keyword evidence="1 2" id="KW-0732">Signal</keyword>
<feature type="domain" description="Expansin-like EG45" evidence="3">
    <location>
        <begin position="58"/>
        <end position="149"/>
    </location>
</feature>
<dbReference type="Gene3D" id="2.60.40.760">
    <property type="entry name" value="Expansin, cellulose-binding-like domain"/>
    <property type="match status" value="1"/>
</dbReference>
<proteinExistence type="predicted"/>
<evidence type="ECO:0000313" key="4">
    <source>
        <dbReference type="EMBL" id="KAK5692035.1"/>
    </source>
</evidence>
<feature type="chain" id="PRO_5042854161" description="Expansin-like EG45 domain-containing protein" evidence="2">
    <location>
        <begin position="21"/>
        <end position="246"/>
    </location>
</feature>
<dbReference type="AlphaFoldDB" id="A0AAN7W1H0"/>
<dbReference type="PANTHER" id="PTHR31836:SF21">
    <property type="entry name" value="EXPANSIN-LIKE PROTEIN 7"/>
    <property type="match status" value="1"/>
</dbReference>
<feature type="signal peptide" evidence="2">
    <location>
        <begin position="1"/>
        <end position="20"/>
    </location>
</feature>
<evidence type="ECO:0000256" key="2">
    <source>
        <dbReference type="SAM" id="SignalP"/>
    </source>
</evidence>
<dbReference type="Gene3D" id="2.40.40.10">
    <property type="entry name" value="RlpA-like domain"/>
    <property type="match status" value="1"/>
</dbReference>
<dbReference type="PROSITE" id="PS50842">
    <property type="entry name" value="EXPANSIN_EG45"/>
    <property type="match status" value="1"/>
</dbReference>
<dbReference type="EMBL" id="JAVRQU010000020">
    <property type="protein sequence ID" value="KAK5692035.1"/>
    <property type="molecule type" value="Genomic_DNA"/>
</dbReference>
<evidence type="ECO:0000259" key="3">
    <source>
        <dbReference type="PROSITE" id="PS50842"/>
    </source>
</evidence>
<name>A0AAN7W1H0_9PEZI</name>
<organism evidence="4 5">
    <name type="scientific">Elasticomyces elasticus</name>
    <dbReference type="NCBI Taxonomy" id="574655"/>
    <lineage>
        <taxon>Eukaryota</taxon>
        <taxon>Fungi</taxon>
        <taxon>Dikarya</taxon>
        <taxon>Ascomycota</taxon>
        <taxon>Pezizomycotina</taxon>
        <taxon>Dothideomycetes</taxon>
        <taxon>Dothideomycetidae</taxon>
        <taxon>Mycosphaerellales</taxon>
        <taxon>Teratosphaeriaceae</taxon>
        <taxon>Elasticomyces</taxon>
    </lineage>
</organism>
<dbReference type="PANTHER" id="PTHR31836">
    <property type="match status" value="1"/>
</dbReference>
<protein>
    <recommendedName>
        <fullName evidence="3">Expansin-like EG45 domain-containing protein</fullName>
    </recommendedName>
</protein>
<dbReference type="InterPro" id="IPR007112">
    <property type="entry name" value="Expansin/allergen_DPBB_dom"/>
</dbReference>
<dbReference type="CDD" id="cd22271">
    <property type="entry name" value="DPBB_EXP_N-like"/>
    <property type="match status" value="1"/>
</dbReference>
<sequence length="246" mass="26235">MFTKPATSLLLATLATSVLGSVAPAMTMDERWLARRALNVGMGTRYGDDCTEEDCWQKGACAFTDYTLPASVDGSTCVSEDIWNDGYQCGGCISVSYKGKTITVMVTNKTGGDKNHLDMTPDTWDKLTGNAPGSGPSGVDGIEWQFVKCPIATPLTIHMHGGASQYWPAATVEGASRRTKSLEFSGDAGKTWVKTTRDINNFFVAPGTLPSSTAWVRVTSHVGTTVVVKDVTLASGKITKATKNYA</sequence>
<dbReference type="InterPro" id="IPR036749">
    <property type="entry name" value="Expansin_CBD_sf"/>
</dbReference>
<dbReference type="InterPro" id="IPR036908">
    <property type="entry name" value="RlpA-like_sf"/>
</dbReference>
<dbReference type="SUPFAM" id="SSF50685">
    <property type="entry name" value="Barwin-like endoglucanases"/>
    <property type="match status" value="1"/>
</dbReference>
<dbReference type="InterPro" id="IPR051477">
    <property type="entry name" value="Expansin_CellWall"/>
</dbReference>
<gene>
    <name evidence="4" type="ORF">LTR97_011208</name>
</gene>
<accession>A0AAN7W1H0</accession>